<dbReference type="Pfam" id="PF03266">
    <property type="entry name" value="NTPase_1"/>
    <property type="match status" value="1"/>
</dbReference>
<evidence type="ECO:0000256" key="1">
    <source>
        <dbReference type="ARBA" id="ARBA00022741"/>
    </source>
</evidence>
<dbReference type="PANTHER" id="PTHR43146:SF1">
    <property type="entry name" value="CANCER-RELATED NUCLEOSIDE-TRIPHOSPHATASE"/>
    <property type="match status" value="1"/>
</dbReference>
<evidence type="ECO:0000256" key="4">
    <source>
        <dbReference type="SAM" id="MobiDB-lite"/>
    </source>
</evidence>
<keyword evidence="2" id="KW-0378">Hydrolase</keyword>
<reference evidence="5 6" key="1">
    <citation type="journal article" date="2014" name="Agronomy (Basel)">
        <title>A Draft Genome Sequence for Ensete ventricosum, the Drought-Tolerant Tree Against Hunger.</title>
        <authorList>
            <person name="Harrison J."/>
            <person name="Moore K.A."/>
            <person name="Paszkiewicz K."/>
            <person name="Jones T."/>
            <person name="Grant M."/>
            <person name="Ambacheew D."/>
            <person name="Muzemil S."/>
            <person name="Studholme D.J."/>
        </authorList>
    </citation>
    <scope>NUCLEOTIDE SEQUENCE [LARGE SCALE GENOMIC DNA]</scope>
</reference>
<dbReference type="EMBL" id="AMZH03006033">
    <property type="protein sequence ID" value="RRT64846.1"/>
    <property type="molecule type" value="Genomic_DNA"/>
</dbReference>
<feature type="compositionally biased region" description="Basic residues" evidence="4">
    <location>
        <begin position="73"/>
        <end position="83"/>
    </location>
</feature>
<dbReference type="Gene3D" id="3.40.50.300">
    <property type="entry name" value="P-loop containing nucleotide triphosphate hydrolases"/>
    <property type="match status" value="1"/>
</dbReference>
<dbReference type="PANTHER" id="PTHR43146">
    <property type="entry name" value="CANCER-RELATED NUCLEOSIDE-TRIPHOSPHATASE"/>
    <property type="match status" value="1"/>
</dbReference>
<proteinExistence type="predicted"/>
<dbReference type="InterPro" id="IPR004948">
    <property type="entry name" value="Nuc-triphosphatase_THEP1"/>
</dbReference>
<keyword evidence="1" id="KW-0547">Nucleotide-binding</keyword>
<feature type="region of interest" description="Disordered" evidence="4">
    <location>
        <begin position="73"/>
        <end position="106"/>
    </location>
</feature>
<evidence type="ECO:0000256" key="2">
    <source>
        <dbReference type="ARBA" id="ARBA00022801"/>
    </source>
</evidence>
<evidence type="ECO:0000313" key="5">
    <source>
        <dbReference type="EMBL" id="RRT64846.1"/>
    </source>
</evidence>
<comment type="caution">
    <text evidence="5">The sequence shown here is derived from an EMBL/GenBank/DDBJ whole genome shotgun (WGS) entry which is preliminary data.</text>
</comment>
<dbReference type="GO" id="GO:0005524">
    <property type="term" value="F:ATP binding"/>
    <property type="evidence" value="ECO:0007669"/>
    <property type="project" value="UniProtKB-KW"/>
</dbReference>
<dbReference type="Proteomes" id="UP000287651">
    <property type="component" value="Unassembled WGS sequence"/>
</dbReference>
<evidence type="ECO:0000256" key="3">
    <source>
        <dbReference type="ARBA" id="ARBA00022840"/>
    </source>
</evidence>
<gene>
    <name evidence="5" type="ORF">B296_00041512</name>
</gene>
<name>A0A426ZLI4_ENSVE</name>
<dbReference type="GO" id="GO:0017111">
    <property type="term" value="F:ribonucleoside triphosphate phosphatase activity"/>
    <property type="evidence" value="ECO:0007669"/>
    <property type="project" value="InterPro"/>
</dbReference>
<dbReference type="InterPro" id="IPR027417">
    <property type="entry name" value="P-loop_NTPase"/>
</dbReference>
<keyword evidence="3" id="KW-0067">ATP-binding</keyword>
<protein>
    <submittedName>
        <fullName evidence="5">Uncharacterized protein</fullName>
    </submittedName>
</protein>
<dbReference type="AlphaFoldDB" id="A0A426ZLI4"/>
<accession>A0A426ZLI4</accession>
<evidence type="ECO:0000313" key="6">
    <source>
        <dbReference type="Proteomes" id="UP000287651"/>
    </source>
</evidence>
<organism evidence="5 6">
    <name type="scientific">Ensete ventricosum</name>
    <name type="common">Abyssinian banana</name>
    <name type="synonym">Musa ensete</name>
    <dbReference type="NCBI Taxonomy" id="4639"/>
    <lineage>
        <taxon>Eukaryota</taxon>
        <taxon>Viridiplantae</taxon>
        <taxon>Streptophyta</taxon>
        <taxon>Embryophyta</taxon>
        <taxon>Tracheophyta</taxon>
        <taxon>Spermatophyta</taxon>
        <taxon>Magnoliopsida</taxon>
        <taxon>Liliopsida</taxon>
        <taxon>Zingiberales</taxon>
        <taxon>Musaceae</taxon>
        <taxon>Ensete</taxon>
    </lineage>
</organism>
<sequence length="175" mass="19509">MLTIAVSYAWPGDFPLPLAVPRSIRVRLALPPFILYAGRPLKRPSLMAYGPWSAFQPLRTNILEPMSKGRAHFSNRADARRRRAGDGDGGGSWRQQMSPRHWPSGEVREGADRVGFEVVTLDGRRGPLASSKISRHNVTYLCDCSTESFRWPTVGKYKVDVASFESLALPQLQVS</sequence>